<dbReference type="InterPro" id="IPR037185">
    <property type="entry name" value="EmrE-like"/>
</dbReference>
<feature type="transmembrane region" description="Helical" evidence="6">
    <location>
        <begin position="73"/>
        <end position="94"/>
    </location>
</feature>
<feature type="transmembrane region" description="Helical" evidence="6">
    <location>
        <begin position="218"/>
        <end position="237"/>
    </location>
</feature>
<evidence type="ECO:0000256" key="1">
    <source>
        <dbReference type="ARBA" id="ARBA00004127"/>
    </source>
</evidence>
<evidence type="ECO:0000256" key="2">
    <source>
        <dbReference type="ARBA" id="ARBA00007362"/>
    </source>
</evidence>
<sequence length="304" mass="32771">MNQRQIGILLAVSGASCWGLSGASSQALFSSTNVDPLWLVALRMLGAGIILTAFSLINQRSALTKLVTTKRNWTTLIIFILLGVINSQLSYFLAIKHSNAPTATVLQYLSPLLIVLWMAIRHHQSPRRTDLFSMVIAMIGTFLLVTGGHFDRLAITPLALVLGLWAAVASTIYTLQPRELLTQYSSQVVSGVAMLCGGLGLLPVLLTQPWPHLSLAGWGLIMYIIIGGTVLAYTLFLQSVTYVSPITTGMLSAFEPLVATAVAIGFLGTQLSLGSLTGIVLVIMTTFIQAFPDTVLMRRQKGVK</sequence>
<proteinExistence type="inferred from homology"/>
<feature type="transmembrane region" description="Helical" evidence="6">
    <location>
        <begin position="273"/>
        <end position="291"/>
    </location>
</feature>
<keyword evidence="5 6" id="KW-0472">Membrane</keyword>
<name>A0A0R1USB3_9LACO</name>
<comment type="caution">
    <text evidence="8">The sequence shown here is derived from an EMBL/GenBank/DDBJ whole genome shotgun (WGS) entry which is preliminary data.</text>
</comment>
<evidence type="ECO:0000256" key="3">
    <source>
        <dbReference type="ARBA" id="ARBA00022692"/>
    </source>
</evidence>
<dbReference type="InterPro" id="IPR000620">
    <property type="entry name" value="EamA_dom"/>
</dbReference>
<comment type="subcellular location">
    <subcellularLocation>
        <location evidence="1">Endomembrane system</location>
        <topology evidence="1">Multi-pass membrane protein</topology>
    </subcellularLocation>
</comment>
<feature type="transmembrane region" description="Helical" evidence="6">
    <location>
        <begin position="131"/>
        <end position="148"/>
    </location>
</feature>
<feature type="transmembrane region" description="Helical" evidence="6">
    <location>
        <begin position="249"/>
        <end position="267"/>
    </location>
</feature>
<organism evidence="8 9">
    <name type="scientific">Limosilactobacillus equigenerosi DSM 18793 = JCM 14505</name>
    <dbReference type="NCBI Taxonomy" id="1423742"/>
    <lineage>
        <taxon>Bacteria</taxon>
        <taxon>Bacillati</taxon>
        <taxon>Bacillota</taxon>
        <taxon>Bacilli</taxon>
        <taxon>Lactobacillales</taxon>
        <taxon>Lactobacillaceae</taxon>
        <taxon>Limosilactobacillus</taxon>
    </lineage>
</organism>
<dbReference type="InterPro" id="IPR050638">
    <property type="entry name" value="AA-Vitamin_Transporters"/>
</dbReference>
<feature type="domain" description="EamA" evidence="7">
    <location>
        <begin position="6"/>
        <end position="145"/>
    </location>
</feature>
<dbReference type="Pfam" id="PF00892">
    <property type="entry name" value="EamA"/>
    <property type="match status" value="2"/>
</dbReference>
<comment type="similarity">
    <text evidence="2">Belongs to the EamA transporter family.</text>
</comment>
<protein>
    <submittedName>
        <fullName evidence="8">Membrane protein</fullName>
    </submittedName>
</protein>
<feature type="transmembrane region" description="Helical" evidence="6">
    <location>
        <begin position="154"/>
        <end position="175"/>
    </location>
</feature>
<feature type="transmembrane region" description="Helical" evidence="6">
    <location>
        <begin position="187"/>
        <end position="206"/>
    </location>
</feature>
<reference evidence="8 9" key="1">
    <citation type="journal article" date="2015" name="Genome Announc.">
        <title>Expanding the biotechnology potential of lactobacilli through comparative genomics of 213 strains and associated genera.</title>
        <authorList>
            <person name="Sun Z."/>
            <person name="Harris H.M."/>
            <person name="McCann A."/>
            <person name="Guo C."/>
            <person name="Argimon S."/>
            <person name="Zhang W."/>
            <person name="Yang X."/>
            <person name="Jeffery I.B."/>
            <person name="Cooney J.C."/>
            <person name="Kagawa T.F."/>
            <person name="Liu W."/>
            <person name="Song Y."/>
            <person name="Salvetti E."/>
            <person name="Wrobel A."/>
            <person name="Rasinkangas P."/>
            <person name="Parkhill J."/>
            <person name="Rea M.C."/>
            <person name="O'Sullivan O."/>
            <person name="Ritari J."/>
            <person name="Douillard F.P."/>
            <person name="Paul Ross R."/>
            <person name="Yang R."/>
            <person name="Briner A.E."/>
            <person name="Felis G.E."/>
            <person name="de Vos W.M."/>
            <person name="Barrangou R."/>
            <person name="Klaenhammer T.R."/>
            <person name="Caufield P.W."/>
            <person name="Cui Y."/>
            <person name="Zhang H."/>
            <person name="O'Toole P.W."/>
        </authorList>
    </citation>
    <scope>NUCLEOTIDE SEQUENCE [LARGE SCALE GENOMIC DNA]</scope>
    <source>
        <strain evidence="8 9">DSM 18793</strain>
    </source>
</reference>
<dbReference type="OrthoDB" id="9810818at2"/>
<dbReference type="PANTHER" id="PTHR32322">
    <property type="entry name" value="INNER MEMBRANE TRANSPORTER"/>
    <property type="match status" value="1"/>
</dbReference>
<evidence type="ECO:0000256" key="4">
    <source>
        <dbReference type="ARBA" id="ARBA00022989"/>
    </source>
</evidence>
<dbReference type="SUPFAM" id="SSF103481">
    <property type="entry name" value="Multidrug resistance efflux transporter EmrE"/>
    <property type="match status" value="2"/>
</dbReference>
<evidence type="ECO:0000256" key="6">
    <source>
        <dbReference type="SAM" id="Phobius"/>
    </source>
</evidence>
<evidence type="ECO:0000259" key="7">
    <source>
        <dbReference type="Pfam" id="PF00892"/>
    </source>
</evidence>
<evidence type="ECO:0000256" key="5">
    <source>
        <dbReference type="ARBA" id="ARBA00023136"/>
    </source>
</evidence>
<keyword evidence="9" id="KW-1185">Reference proteome</keyword>
<dbReference type="EMBL" id="AZGC01000013">
    <property type="protein sequence ID" value="KRL96080.1"/>
    <property type="molecule type" value="Genomic_DNA"/>
</dbReference>
<dbReference type="Proteomes" id="UP000051084">
    <property type="component" value="Unassembled WGS sequence"/>
</dbReference>
<evidence type="ECO:0000313" key="9">
    <source>
        <dbReference type="Proteomes" id="UP000051084"/>
    </source>
</evidence>
<dbReference type="STRING" id="417373.GCA_001570685_00411"/>
<gene>
    <name evidence="8" type="ORF">FC21_GL000521</name>
</gene>
<feature type="transmembrane region" description="Helical" evidence="6">
    <location>
        <begin position="38"/>
        <end position="57"/>
    </location>
</feature>
<keyword evidence="4 6" id="KW-1133">Transmembrane helix</keyword>
<feature type="transmembrane region" description="Helical" evidence="6">
    <location>
        <begin position="100"/>
        <end position="119"/>
    </location>
</feature>
<dbReference type="GO" id="GO:0016020">
    <property type="term" value="C:membrane"/>
    <property type="evidence" value="ECO:0007669"/>
    <property type="project" value="UniProtKB-SubCell"/>
</dbReference>
<evidence type="ECO:0000313" key="8">
    <source>
        <dbReference type="EMBL" id="KRL96080.1"/>
    </source>
</evidence>
<dbReference type="PANTHER" id="PTHR32322:SF2">
    <property type="entry name" value="EAMA DOMAIN-CONTAINING PROTEIN"/>
    <property type="match status" value="1"/>
</dbReference>
<dbReference type="RefSeq" id="WP_054652506.1">
    <property type="nucleotide sequence ID" value="NZ_AZGC01000013.1"/>
</dbReference>
<keyword evidence="3 6" id="KW-0812">Transmembrane</keyword>
<dbReference type="PROSITE" id="PS51257">
    <property type="entry name" value="PROKAR_LIPOPROTEIN"/>
    <property type="match status" value="1"/>
</dbReference>
<dbReference type="PATRIC" id="fig|1423742.4.peg.543"/>
<feature type="domain" description="EamA" evidence="7">
    <location>
        <begin position="159"/>
        <end position="288"/>
    </location>
</feature>
<accession>A0A0R1USB3</accession>
<dbReference type="AlphaFoldDB" id="A0A0R1USB3"/>